<keyword evidence="3" id="KW-0472">Membrane</keyword>
<dbReference type="PANTHER" id="PTHR24320">
    <property type="entry name" value="RETINOL DEHYDROGENASE"/>
    <property type="match status" value="1"/>
</dbReference>
<dbReference type="InterPro" id="IPR036291">
    <property type="entry name" value="NAD(P)-bd_dom_sf"/>
</dbReference>
<organism evidence="4 5">
    <name type="scientific">Daldinia eschscholtzii</name>
    <dbReference type="NCBI Taxonomy" id="292717"/>
    <lineage>
        <taxon>Eukaryota</taxon>
        <taxon>Fungi</taxon>
        <taxon>Dikarya</taxon>
        <taxon>Ascomycota</taxon>
        <taxon>Pezizomycotina</taxon>
        <taxon>Sordariomycetes</taxon>
        <taxon>Xylariomycetidae</taxon>
        <taxon>Xylariales</taxon>
        <taxon>Hypoxylaceae</taxon>
        <taxon>Daldinia</taxon>
    </lineage>
</organism>
<reference evidence="4 5" key="1">
    <citation type="journal article" date="2024" name="Front Chem Biol">
        <title>Unveiling the potential of Daldinia eschscholtzii MFLUCC 19-0629 through bioactivity and bioinformatics studies for enhanced sustainable agriculture production.</title>
        <authorList>
            <person name="Brooks S."/>
            <person name="Weaver J.A."/>
            <person name="Klomchit A."/>
            <person name="Alharthi S.A."/>
            <person name="Onlamun T."/>
            <person name="Nurani R."/>
            <person name="Vong T.K."/>
            <person name="Alberti F."/>
            <person name="Greco C."/>
        </authorList>
    </citation>
    <scope>NUCLEOTIDE SEQUENCE [LARGE SCALE GENOMIC DNA]</scope>
    <source>
        <strain evidence="4">MFLUCC 19-0629</strain>
    </source>
</reference>
<dbReference type="SUPFAM" id="SSF51735">
    <property type="entry name" value="NAD(P)-binding Rossmann-fold domains"/>
    <property type="match status" value="1"/>
</dbReference>
<proteinExistence type="inferred from homology"/>
<evidence type="ECO:0000256" key="1">
    <source>
        <dbReference type="ARBA" id="ARBA00006484"/>
    </source>
</evidence>
<keyword evidence="5" id="KW-1185">Reference proteome</keyword>
<feature type="transmembrane region" description="Helical" evidence="3">
    <location>
        <begin position="22"/>
        <end position="40"/>
    </location>
</feature>
<evidence type="ECO:0000313" key="5">
    <source>
        <dbReference type="Proteomes" id="UP001369815"/>
    </source>
</evidence>
<accession>A0AAX6MHT4</accession>
<dbReference type="EMBL" id="JBANMG010000006">
    <property type="protein sequence ID" value="KAK6952175.1"/>
    <property type="molecule type" value="Genomic_DNA"/>
</dbReference>
<dbReference type="Gene3D" id="3.40.50.720">
    <property type="entry name" value="NAD(P)-binding Rossmann-like Domain"/>
    <property type="match status" value="1"/>
</dbReference>
<keyword evidence="3" id="KW-1133">Transmembrane helix</keyword>
<comment type="caution">
    <text evidence="4">The sequence shown here is derived from an EMBL/GenBank/DDBJ whole genome shotgun (WGS) entry which is preliminary data.</text>
</comment>
<comment type="similarity">
    <text evidence="1">Belongs to the short-chain dehydrogenases/reductases (SDR) family.</text>
</comment>
<evidence type="ECO:0000256" key="3">
    <source>
        <dbReference type="SAM" id="Phobius"/>
    </source>
</evidence>
<dbReference type="Proteomes" id="UP001369815">
    <property type="component" value="Unassembled WGS sequence"/>
</dbReference>
<gene>
    <name evidence="4" type="ORF">Daesc_006708</name>
</gene>
<dbReference type="AlphaFoldDB" id="A0AAX6MHT4"/>
<name>A0AAX6MHT4_9PEZI</name>
<sequence>MCSVKSGNKLALELAPMIDGKVILTTGVTLLGGGFVLAVARSKPSMLTLAGRNTAKVEETTKAITDQFPLVKVRTLELNLLSLSSVRKAADTVNGRADIPHIDVLVNNAGVMAVDWAVSPEGYESQLVINRLGHFLFPNTMIPKILKCPQLRIVVVSNNGHRLSPFRFDYWNFRVRLVFFIALLDLLTYYIRVQSWIHTQLKLAKHTYKMAGVIISVWVMVSRRQLTC</sequence>
<dbReference type="InterPro" id="IPR002347">
    <property type="entry name" value="SDR_fam"/>
</dbReference>
<keyword evidence="2" id="KW-0560">Oxidoreductase</keyword>
<keyword evidence="3" id="KW-0812">Transmembrane</keyword>
<dbReference type="PANTHER" id="PTHR24320:SF283">
    <property type="entry name" value="RETINOL DEHYDROGENASE 11"/>
    <property type="match status" value="1"/>
</dbReference>
<protein>
    <submittedName>
        <fullName evidence="4">Uncharacterized protein</fullName>
    </submittedName>
</protein>
<evidence type="ECO:0000313" key="4">
    <source>
        <dbReference type="EMBL" id="KAK6952175.1"/>
    </source>
</evidence>
<dbReference type="GO" id="GO:0016491">
    <property type="term" value="F:oxidoreductase activity"/>
    <property type="evidence" value="ECO:0007669"/>
    <property type="project" value="UniProtKB-KW"/>
</dbReference>
<dbReference type="Pfam" id="PF00106">
    <property type="entry name" value="adh_short"/>
    <property type="match status" value="1"/>
</dbReference>
<feature type="transmembrane region" description="Helical" evidence="3">
    <location>
        <begin position="173"/>
        <end position="191"/>
    </location>
</feature>
<evidence type="ECO:0000256" key="2">
    <source>
        <dbReference type="ARBA" id="ARBA00023002"/>
    </source>
</evidence>